<sequence>MKKALWLALLLPVCASWGGVPLYVKGNIYFLPCNVSTDTKYQEVDFGTFLKSDFQTPGTASEWKTFNLKVENCPPGTTKATVKFDGITDSDDATHFANQAASNPAQNIALQVTNAGHTITYKNQDQMTIDINSGNATGVFPLAARLYSTQGAVTAGRFESVVQLTFTWQ</sequence>
<accession>A0A5R9LG48</accession>
<dbReference type="SUPFAM" id="SSF49401">
    <property type="entry name" value="Bacterial adhesins"/>
    <property type="match status" value="1"/>
</dbReference>
<dbReference type="InterPro" id="IPR000259">
    <property type="entry name" value="Adhesion_dom_fimbrial"/>
</dbReference>
<dbReference type="RefSeq" id="WP_138361355.1">
    <property type="nucleotide sequence ID" value="NZ_JBCIVH010000008.1"/>
</dbReference>
<dbReference type="PANTHER" id="PTHR33420:SF27">
    <property type="entry name" value="PROTEIN FIMG"/>
    <property type="match status" value="1"/>
</dbReference>
<dbReference type="GO" id="GO:0043709">
    <property type="term" value="P:cell adhesion involved in single-species biofilm formation"/>
    <property type="evidence" value="ECO:0007669"/>
    <property type="project" value="TreeGrafter"/>
</dbReference>
<name>A0A5R9LG48_9ENTR</name>
<gene>
    <name evidence="2" type="ORF">FE839_13660</name>
</gene>
<evidence type="ECO:0000313" key="2">
    <source>
        <dbReference type="EMBL" id="TLV16075.1"/>
    </source>
</evidence>
<evidence type="ECO:0000259" key="1">
    <source>
        <dbReference type="Pfam" id="PF00419"/>
    </source>
</evidence>
<proteinExistence type="predicted"/>
<reference evidence="2 3" key="1">
    <citation type="submission" date="2019-05" db="EMBL/GenBank/DDBJ databases">
        <title>Genome sequence of Klebsiella sp strain TOUT106.</title>
        <authorList>
            <person name="Rahi P."/>
            <person name="Chaudhari D."/>
        </authorList>
    </citation>
    <scope>NUCLEOTIDE SEQUENCE [LARGE SCALE GENOMIC DNA]</scope>
    <source>
        <strain evidence="2 3">TOUT106</strain>
    </source>
</reference>
<dbReference type="PANTHER" id="PTHR33420">
    <property type="entry name" value="FIMBRIAL SUBUNIT ELFA-RELATED"/>
    <property type="match status" value="1"/>
</dbReference>
<dbReference type="InterPro" id="IPR050263">
    <property type="entry name" value="Bact_Fimbrial_Adh_Pro"/>
</dbReference>
<dbReference type="Pfam" id="PF00419">
    <property type="entry name" value="Fimbrial"/>
    <property type="match status" value="1"/>
</dbReference>
<keyword evidence="3" id="KW-1185">Reference proteome</keyword>
<evidence type="ECO:0000313" key="3">
    <source>
        <dbReference type="Proteomes" id="UP000307430"/>
    </source>
</evidence>
<dbReference type="Proteomes" id="UP000307430">
    <property type="component" value="Unassembled WGS sequence"/>
</dbReference>
<protein>
    <submittedName>
        <fullName evidence="2">Type 1 fimbrial protein</fullName>
    </submittedName>
</protein>
<feature type="domain" description="Fimbrial-type adhesion" evidence="1">
    <location>
        <begin position="31"/>
        <end position="168"/>
    </location>
</feature>
<dbReference type="AlphaFoldDB" id="A0A5R9LG48"/>
<dbReference type="InterPro" id="IPR008966">
    <property type="entry name" value="Adhesion_dom_sf"/>
</dbReference>
<dbReference type="GO" id="GO:0009289">
    <property type="term" value="C:pilus"/>
    <property type="evidence" value="ECO:0007669"/>
    <property type="project" value="InterPro"/>
</dbReference>
<comment type="caution">
    <text evidence="2">The sequence shown here is derived from an EMBL/GenBank/DDBJ whole genome shotgun (WGS) entry which is preliminary data.</text>
</comment>
<dbReference type="InterPro" id="IPR036937">
    <property type="entry name" value="Adhesion_dom_fimbrial_sf"/>
</dbReference>
<dbReference type="Gene3D" id="2.60.40.1090">
    <property type="entry name" value="Fimbrial-type adhesion domain"/>
    <property type="match status" value="1"/>
</dbReference>
<dbReference type="EMBL" id="VCHQ01000017">
    <property type="protein sequence ID" value="TLV16075.1"/>
    <property type="molecule type" value="Genomic_DNA"/>
</dbReference>
<organism evidence="2 3">
    <name type="scientific">Klebsiella indica</name>
    <dbReference type="NCBI Taxonomy" id="2582917"/>
    <lineage>
        <taxon>Bacteria</taxon>
        <taxon>Pseudomonadati</taxon>
        <taxon>Pseudomonadota</taxon>
        <taxon>Gammaproteobacteria</taxon>
        <taxon>Enterobacterales</taxon>
        <taxon>Enterobacteriaceae</taxon>
        <taxon>Klebsiella/Raoultella group</taxon>
        <taxon>Klebsiella</taxon>
    </lineage>
</organism>